<comment type="caution">
    <text evidence="1">The sequence shown here is derived from an EMBL/GenBank/DDBJ whole genome shotgun (WGS) entry which is preliminary data.</text>
</comment>
<evidence type="ECO:0000313" key="2">
    <source>
        <dbReference type="Proteomes" id="UP001172457"/>
    </source>
</evidence>
<protein>
    <submittedName>
        <fullName evidence="1">Uncharacterized protein</fullName>
    </submittedName>
</protein>
<name>A0AA38WLM2_9ASTR</name>
<gene>
    <name evidence="1" type="ORF">OSB04_016981</name>
</gene>
<accession>A0AA38WLM2</accession>
<evidence type="ECO:0000313" key="1">
    <source>
        <dbReference type="EMBL" id="KAJ9552936.1"/>
    </source>
</evidence>
<proteinExistence type="predicted"/>
<keyword evidence="2" id="KW-1185">Reference proteome</keyword>
<dbReference type="AlphaFoldDB" id="A0AA38WLM2"/>
<reference evidence="1" key="1">
    <citation type="submission" date="2023-03" db="EMBL/GenBank/DDBJ databases">
        <title>Chromosome-scale reference genome and RAD-based genetic map of yellow starthistle (Centaurea solstitialis) reveal putative structural variation and QTLs associated with invader traits.</title>
        <authorList>
            <person name="Reatini B."/>
            <person name="Cang F.A."/>
            <person name="Jiang Q."/>
            <person name="Mckibben M.T.W."/>
            <person name="Barker M.S."/>
            <person name="Rieseberg L.H."/>
            <person name="Dlugosch K.M."/>
        </authorList>
    </citation>
    <scope>NUCLEOTIDE SEQUENCE</scope>
    <source>
        <strain evidence="1">CAN-66</strain>
        <tissue evidence="1">Leaf</tissue>
    </source>
</reference>
<dbReference type="EMBL" id="JARYMX010000004">
    <property type="protein sequence ID" value="KAJ9552936.1"/>
    <property type="molecule type" value="Genomic_DNA"/>
</dbReference>
<sequence length="165" mass="18906">MAANANSSFISIGSQFKPPTLNRDEFQQWKVRMVNFLEGIHPRIVEFLHNPPYVPIRLFPGYLQQQQLQKFLNTMNPNQWVIGAMMRKKLLDWHQSEEWLHLTMSMRATLDLEAWSLSDLFGSLASQESQVQVKWSIGGPLALVAKGSGGKGKKVKELMITMYKT</sequence>
<dbReference type="Proteomes" id="UP001172457">
    <property type="component" value="Chromosome 4"/>
</dbReference>
<organism evidence="1 2">
    <name type="scientific">Centaurea solstitialis</name>
    <name type="common">yellow star-thistle</name>
    <dbReference type="NCBI Taxonomy" id="347529"/>
    <lineage>
        <taxon>Eukaryota</taxon>
        <taxon>Viridiplantae</taxon>
        <taxon>Streptophyta</taxon>
        <taxon>Embryophyta</taxon>
        <taxon>Tracheophyta</taxon>
        <taxon>Spermatophyta</taxon>
        <taxon>Magnoliopsida</taxon>
        <taxon>eudicotyledons</taxon>
        <taxon>Gunneridae</taxon>
        <taxon>Pentapetalae</taxon>
        <taxon>asterids</taxon>
        <taxon>campanulids</taxon>
        <taxon>Asterales</taxon>
        <taxon>Asteraceae</taxon>
        <taxon>Carduoideae</taxon>
        <taxon>Cardueae</taxon>
        <taxon>Centaureinae</taxon>
        <taxon>Centaurea</taxon>
    </lineage>
</organism>